<accession>A0ABR5AMD0</accession>
<dbReference type="InterPro" id="IPR043519">
    <property type="entry name" value="NT_sf"/>
</dbReference>
<comment type="caution">
    <text evidence="4">The sequence shown here is derived from an EMBL/GenBank/DDBJ whole genome shotgun (WGS) entry which is preliminary data.</text>
</comment>
<protein>
    <recommendedName>
        <fullName evidence="6">Nucleotidyltransferase</fullName>
    </recommendedName>
</protein>
<dbReference type="Proteomes" id="UP000031967">
    <property type="component" value="Unassembled WGS sequence"/>
</dbReference>
<evidence type="ECO:0000256" key="1">
    <source>
        <dbReference type="ARBA" id="ARBA00022679"/>
    </source>
</evidence>
<feature type="domain" description="Polymerase nucleotidyl transferase" evidence="2">
    <location>
        <begin position="2"/>
        <end position="63"/>
    </location>
</feature>
<dbReference type="InterPro" id="IPR025184">
    <property type="entry name" value="AadA_C"/>
</dbReference>
<name>A0ABR5AMD0_9BACL</name>
<sequence length="266" mass="30065">MNRLAESLAARLPGALEAIYLYGSTALGAYVEGSSDIDFIAVVRRAPARSDMQAIAEAHGEIERELAGTDLMGAYITRNDLGKQPPELSGFLTYFNKQLHDDGTGADLNPVTWWVLQKHGIRVYGDDVPFAYEVPEDKLADYVIDNMNTYWAGWIDRLAQHESKQPAELDTQAQRLDQAVEWCVLGMLRQLYTVSECGVTGKIGAGTYGLTVLPERWHPLIREAMAIKRRRAEREYGSQQARLRDLVELLRAIRTEGNRIYHTRRR</sequence>
<keyword evidence="5" id="KW-1185">Reference proteome</keyword>
<keyword evidence="1" id="KW-0808">Transferase</keyword>
<evidence type="ECO:0000313" key="4">
    <source>
        <dbReference type="EMBL" id="KIL42194.1"/>
    </source>
</evidence>
<dbReference type="EMBL" id="JXAK01000003">
    <property type="protein sequence ID" value="KIL42194.1"/>
    <property type="molecule type" value="Genomic_DNA"/>
</dbReference>
<dbReference type="Pfam" id="PF13427">
    <property type="entry name" value="AadA_C"/>
    <property type="match status" value="1"/>
</dbReference>
<evidence type="ECO:0000259" key="3">
    <source>
        <dbReference type="Pfam" id="PF13427"/>
    </source>
</evidence>
<gene>
    <name evidence="4" type="ORF">SD70_03005</name>
</gene>
<reference evidence="4 5" key="1">
    <citation type="submission" date="2014-12" db="EMBL/GenBank/DDBJ databases">
        <title>Draft genome sequence of Paenibacillus kamchatkensis strain B-2647.</title>
        <authorList>
            <person name="Karlyshev A.V."/>
            <person name="Kudryashova E.B."/>
        </authorList>
    </citation>
    <scope>NUCLEOTIDE SEQUENCE [LARGE SCALE GENOMIC DNA]</scope>
    <source>
        <strain evidence="4 5">VKM B-2647</strain>
    </source>
</reference>
<feature type="domain" description="Adenylyltransferase AadA C-terminal" evidence="3">
    <location>
        <begin position="173"/>
        <end position="250"/>
    </location>
</feature>
<evidence type="ECO:0008006" key="6">
    <source>
        <dbReference type="Google" id="ProtNLM"/>
    </source>
</evidence>
<proteinExistence type="predicted"/>
<evidence type="ECO:0000313" key="5">
    <source>
        <dbReference type="Proteomes" id="UP000031967"/>
    </source>
</evidence>
<dbReference type="SUPFAM" id="SSF81301">
    <property type="entry name" value="Nucleotidyltransferase"/>
    <property type="match status" value="1"/>
</dbReference>
<dbReference type="CDD" id="cd05403">
    <property type="entry name" value="NT_KNTase_like"/>
    <property type="match status" value="1"/>
</dbReference>
<dbReference type="InterPro" id="IPR002934">
    <property type="entry name" value="Polymerase_NTP_transf_dom"/>
</dbReference>
<dbReference type="Pfam" id="PF01909">
    <property type="entry name" value="NTP_transf_2"/>
    <property type="match status" value="1"/>
</dbReference>
<evidence type="ECO:0000259" key="2">
    <source>
        <dbReference type="Pfam" id="PF01909"/>
    </source>
</evidence>
<organism evidence="4 5">
    <name type="scientific">Gordoniibacillus kamchatkensis</name>
    <dbReference type="NCBI Taxonomy" id="1590651"/>
    <lineage>
        <taxon>Bacteria</taxon>
        <taxon>Bacillati</taxon>
        <taxon>Bacillota</taxon>
        <taxon>Bacilli</taxon>
        <taxon>Bacillales</taxon>
        <taxon>Paenibacillaceae</taxon>
        <taxon>Gordoniibacillus</taxon>
    </lineage>
</organism>
<dbReference type="Gene3D" id="3.30.460.10">
    <property type="entry name" value="Beta Polymerase, domain 2"/>
    <property type="match status" value="1"/>
</dbReference>